<proteinExistence type="predicted"/>
<evidence type="ECO:0000256" key="6">
    <source>
        <dbReference type="ARBA" id="ARBA00023015"/>
    </source>
</evidence>
<evidence type="ECO:0000256" key="3">
    <source>
        <dbReference type="ARBA" id="ARBA00022737"/>
    </source>
</evidence>
<dbReference type="SMART" id="SM00225">
    <property type="entry name" value="BTB"/>
    <property type="match status" value="1"/>
</dbReference>
<feature type="domain" description="C2H2-type" evidence="13">
    <location>
        <begin position="757"/>
        <end position="785"/>
    </location>
</feature>
<dbReference type="GO" id="GO:0005634">
    <property type="term" value="C:nucleus"/>
    <property type="evidence" value="ECO:0007669"/>
    <property type="project" value="UniProtKB-SubCell"/>
</dbReference>
<keyword evidence="9" id="KW-0539">Nucleus</keyword>
<feature type="compositionally biased region" description="Polar residues" evidence="11">
    <location>
        <begin position="154"/>
        <end position="166"/>
    </location>
</feature>
<reference evidence="14" key="1">
    <citation type="journal article" date="2020" name="Nat. Ecol. Evol.">
        <title>Deeply conserved synteny resolves early events in vertebrate evolution.</title>
        <authorList>
            <person name="Simakov O."/>
            <person name="Marletaz F."/>
            <person name="Yue J.X."/>
            <person name="O'Connell B."/>
            <person name="Jenkins J."/>
            <person name="Brandt A."/>
            <person name="Calef R."/>
            <person name="Tung C.H."/>
            <person name="Huang T.K."/>
            <person name="Schmutz J."/>
            <person name="Satoh N."/>
            <person name="Yu J.K."/>
            <person name="Putnam N.H."/>
            <person name="Green R.E."/>
            <person name="Rokhsar D.S."/>
        </authorList>
    </citation>
    <scope>NUCLEOTIDE SEQUENCE [LARGE SCALE GENOMIC DNA]</scope>
    <source>
        <strain evidence="14">S238N-H82</strain>
    </source>
</reference>
<dbReference type="PROSITE" id="PS00028">
    <property type="entry name" value="ZINC_FINGER_C2H2_1"/>
    <property type="match status" value="4"/>
</dbReference>
<evidence type="ECO:0000256" key="1">
    <source>
        <dbReference type="ARBA" id="ARBA00004123"/>
    </source>
</evidence>
<dbReference type="GO" id="GO:0000978">
    <property type="term" value="F:RNA polymerase II cis-regulatory region sequence-specific DNA binding"/>
    <property type="evidence" value="ECO:0000318"/>
    <property type="project" value="GO_Central"/>
</dbReference>
<feature type="domain" description="C2H2-type" evidence="13">
    <location>
        <begin position="786"/>
        <end position="814"/>
    </location>
</feature>
<reference evidence="15" key="2">
    <citation type="submission" date="2025-08" db="UniProtKB">
        <authorList>
            <consortium name="RefSeq"/>
        </authorList>
    </citation>
    <scope>IDENTIFICATION</scope>
    <source>
        <strain evidence="15">S238N-H82</strain>
        <tissue evidence="15">Testes</tissue>
    </source>
</reference>
<dbReference type="SUPFAM" id="SSF54695">
    <property type="entry name" value="POZ domain"/>
    <property type="match status" value="1"/>
</dbReference>
<dbReference type="InterPro" id="IPR013087">
    <property type="entry name" value="Znf_C2H2_type"/>
</dbReference>
<keyword evidence="2" id="KW-0479">Metal-binding</keyword>
<keyword evidence="4 10" id="KW-0863">Zinc-finger</keyword>
<dbReference type="PROSITE" id="PS50097">
    <property type="entry name" value="BTB"/>
    <property type="match status" value="1"/>
</dbReference>
<dbReference type="RefSeq" id="XP_035670601.1">
    <property type="nucleotide sequence ID" value="XM_035814708.1"/>
</dbReference>
<dbReference type="SMART" id="SM00355">
    <property type="entry name" value="ZnF_C2H2"/>
    <property type="match status" value="4"/>
</dbReference>
<keyword evidence="6" id="KW-0805">Transcription regulation</keyword>
<evidence type="ECO:0000259" key="13">
    <source>
        <dbReference type="PROSITE" id="PS50157"/>
    </source>
</evidence>
<dbReference type="GO" id="GO:0006357">
    <property type="term" value="P:regulation of transcription by RNA polymerase II"/>
    <property type="evidence" value="ECO:0000318"/>
    <property type="project" value="GO_Central"/>
</dbReference>
<feature type="domain" description="BTB" evidence="12">
    <location>
        <begin position="32"/>
        <end position="95"/>
    </location>
</feature>
<evidence type="ECO:0000256" key="2">
    <source>
        <dbReference type="ARBA" id="ARBA00022723"/>
    </source>
</evidence>
<feature type="compositionally biased region" description="Polar residues" evidence="11">
    <location>
        <begin position="531"/>
        <end position="544"/>
    </location>
</feature>
<feature type="compositionally biased region" description="Polar residues" evidence="11">
    <location>
        <begin position="246"/>
        <end position="256"/>
    </location>
</feature>
<evidence type="ECO:0000256" key="7">
    <source>
        <dbReference type="ARBA" id="ARBA00023125"/>
    </source>
</evidence>
<dbReference type="GO" id="GO:0008270">
    <property type="term" value="F:zinc ion binding"/>
    <property type="evidence" value="ECO:0007669"/>
    <property type="project" value="UniProtKB-KW"/>
</dbReference>
<keyword evidence="8" id="KW-0804">Transcription</keyword>
<evidence type="ECO:0000256" key="8">
    <source>
        <dbReference type="ARBA" id="ARBA00023163"/>
    </source>
</evidence>
<feature type="region of interest" description="Disordered" evidence="11">
    <location>
        <begin position="656"/>
        <end position="681"/>
    </location>
</feature>
<keyword evidence="14" id="KW-1185">Reference proteome</keyword>
<dbReference type="PROSITE" id="PS50157">
    <property type="entry name" value="ZINC_FINGER_C2H2_2"/>
    <property type="match status" value="4"/>
</dbReference>
<dbReference type="OrthoDB" id="4748970at2759"/>
<dbReference type="GO" id="GO:0000981">
    <property type="term" value="F:DNA-binding transcription factor activity, RNA polymerase II-specific"/>
    <property type="evidence" value="ECO:0000318"/>
    <property type="project" value="GO_Central"/>
</dbReference>
<dbReference type="AlphaFoldDB" id="A0A9J7KUU5"/>
<comment type="subcellular location">
    <subcellularLocation>
        <location evidence="1">Nucleus</location>
    </subcellularLocation>
</comment>
<feature type="region of interest" description="Disordered" evidence="11">
    <location>
        <begin position="528"/>
        <end position="630"/>
    </location>
</feature>
<dbReference type="InterPro" id="IPR000210">
    <property type="entry name" value="BTB/POZ_dom"/>
</dbReference>
<feature type="compositionally biased region" description="Polar residues" evidence="11">
    <location>
        <begin position="556"/>
        <end position="570"/>
    </location>
</feature>
<dbReference type="GeneID" id="118412082"/>
<dbReference type="OMA" id="CACSGYF"/>
<feature type="domain" description="C2H2-type" evidence="13">
    <location>
        <begin position="479"/>
        <end position="506"/>
    </location>
</feature>
<evidence type="ECO:0000256" key="4">
    <source>
        <dbReference type="ARBA" id="ARBA00022771"/>
    </source>
</evidence>
<keyword evidence="5" id="KW-0862">Zinc</keyword>
<sequence>MAALMPHTCQYPALPSRILTCLQEQRQAGQMCDVIIKVGSRSFPAHRGVLCACSGYFKALFTDSEASSVELRLVTEKGVSVLLDYMYTARLHLTAGDAQEVMLAAVYLQVTDIMEDCTAYLGHTFQQSQLVGQRSTVSMETIPHGRQDNRENSVSEGGESQTQSRPRVSRDTSGDAVNHVNQGGSGLDRAHDGRCYPANHRTGSQANVGNRLREMHDGRSSSTKHTPALQSETGNRPEGVHDGRSSAANHTSGSQNTVVYRQGEVSEGTEVQVNKTGCLQSSQDNSKDVLTSSLITIKQEPEENDATLSSEVEDNPSLVEHHSHSEFPDCSFGASTESFSPVVTTVSSSHSIDRINTIANTLFQQHQEIYDKDSMNVHPQNRAVVPPGNQNMQASLPPFATGGYGPLNSLQGLFPMSSDPLASVDLWSVTSDTRSGSLDTSFYSRPQNKHVCVKCGASFKYASSLRAHKLYKHSNARPFICSTCGYSFKDKSMLKRHSRVHKKRPQTCVSLPSQVGIAAVDKSSCPADSIPVSSSECATPTSPTRAGDTSMEKSHSSVAQYEDSLQVQGHNHSDIMPDQSGVDGTEAPTRWTTEGGSLLQAGLQGNQKEEDGNTFDRTTPPRVDPDTAGSETINQVNMFSTMLPKSTPMLLTSEGVASTTESSVTREGNDLGEDNSKSHQQTTLRHGQAVVTCPSTFGNQGGVGNTTVSNISSFISRADVSTTQNEALFSMMAAGANPSQYHQIAMESPAEMSPKAFCCTECSAVFKYDSSLRAHKLYKHSNARPFVCQDCGYAFKAKGMLLRHRRSQHPKPDEQ</sequence>
<keyword evidence="7" id="KW-0238">DNA-binding</keyword>
<dbReference type="Pfam" id="PF00651">
    <property type="entry name" value="BTB"/>
    <property type="match status" value="1"/>
</dbReference>
<dbReference type="GO" id="GO:0045944">
    <property type="term" value="P:positive regulation of transcription by RNA polymerase II"/>
    <property type="evidence" value="ECO:0007669"/>
    <property type="project" value="UniProtKB-ARBA"/>
</dbReference>
<accession>A0A9J7KUU5</accession>
<gene>
    <name evidence="15" type="primary">LOC118412082</name>
</gene>
<evidence type="ECO:0000256" key="11">
    <source>
        <dbReference type="SAM" id="MobiDB-lite"/>
    </source>
</evidence>
<evidence type="ECO:0000313" key="15">
    <source>
        <dbReference type="RefSeq" id="XP_035670601.1"/>
    </source>
</evidence>
<feature type="compositionally biased region" description="Basic and acidic residues" evidence="11">
    <location>
        <begin position="143"/>
        <end position="153"/>
    </location>
</feature>
<dbReference type="PANTHER" id="PTHR46105">
    <property type="entry name" value="AGAP004733-PA"/>
    <property type="match status" value="1"/>
</dbReference>
<evidence type="ECO:0000256" key="9">
    <source>
        <dbReference type="ARBA" id="ARBA00023242"/>
    </source>
</evidence>
<dbReference type="Pfam" id="PF00096">
    <property type="entry name" value="zf-C2H2"/>
    <property type="match status" value="3"/>
</dbReference>
<feature type="domain" description="C2H2-type" evidence="13">
    <location>
        <begin position="450"/>
        <end position="478"/>
    </location>
</feature>
<dbReference type="InterPro" id="IPR036236">
    <property type="entry name" value="Znf_C2H2_sf"/>
</dbReference>
<name>A0A9J7KUU5_BRAFL</name>
<dbReference type="Proteomes" id="UP000001554">
    <property type="component" value="Chromosome 3"/>
</dbReference>
<evidence type="ECO:0000256" key="10">
    <source>
        <dbReference type="PROSITE-ProRule" id="PRU00042"/>
    </source>
</evidence>
<feature type="compositionally biased region" description="Polar residues" evidence="11">
    <location>
        <begin position="656"/>
        <end position="666"/>
    </location>
</feature>
<keyword evidence="3" id="KW-0677">Repeat</keyword>
<evidence type="ECO:0000313" key="14">
    <source>
        <dbReference type="Proteomes" id="UP000001554"/>
    </source>
</evidence>
<protein>
    <submittedName>
        <fullName evidence="15">Sal-like protein 1 isoform X1</fullName>
    </submittedName>
</protein>
<dbReference type="KEGG" id="bfo:118412082"/>
<dbReference type="InterPro" id="IPR011333">
    <property type="entry name" value="SKP1/BTB/POZ_sf"/>
</dbReference>
<organism evidence="14 15">
    <name type="scientific">Branchiostoma floridae</name>
    <name type="common">Florida lancelet</name>
    <name type="synonym">Amphioxus</name>
    <dbReference type="NCBI Taxonomy" id="7739"/>
    <lineage>
        <taxon>Eukaryota</taxon>
        <taxon>Metazoa</taxon>
        <taxon>Chordata</taxon>
        <taxon>Cephalochordata</taxon>
        <taxon>Leptocardii</taxon>
        <taxon>Amphioxiformes</taxon>
        <taxon>Branchiostomatidae</taxon>
        <taxon>Branchiostoma</taxon>
    </lineage>
</organism>
<feature type="region of interest" description="Disordered" evidence="11">
    <location>
        <begin position="142"/>
        <end position="256"/>
    </location>
</feature>
<dbReference type="FunFam" id="3.30.160.60:FF:001557">
    <property type="entry name" value="Transcription factor E4F1"/>
    <property type="match status" value="1"/>
</dbReference>
<dbReference type="SUPFAM" id="SSF57667">
    <property type="entry name" value="beta-beta-alpha zinc fingers"/>
    <property type="match status" value="2"/>
</dbReference>
<dbReference type="PANTHER" id="PTHR46105:SF28">
    <property type="entry name" value="ZINC FINGER PROTEIN 37-LIKE"/>
    <property type="match status" value="1"/>
</dbReference>
<evidence type="ECO:0000259" key="12">
    <source>
        <dbReference type="PROSITE" id="PS50097"/>
    </source>
</evidence>
<evidence type="ECO:0000256" key="5">
    <source>
        <dbReference type="ARBA" id="ARBA00022833"/>
    </source>
</evidence>
<dbReference type="InterPro" id="IPR050457">
    <property type="entry name" value="ZnFinger_BTB_dom_contain"/>
</dbReference>
<dbReference type="Gene3D" id="3.30.160.60">
    <property type="entry name" value="Classic Zinc Finger"/>
    <property type="match status" value="2"/>
</dbReference>
<feature type="compositionally biased region" description="Polar residues" evidence="11">
    <location>
        <begin position="220"/>
        <end position="234"/>
    </location>
</feature>
<dbReference type="Gene3D" id="3.30.710.10">
    <property type="entry name" value="Potassium Channel Kv1.1, Chain A"/>
    <property type="match status" value="1"/>
</dbReference>